<keyword evidence="8 9" id="KW-0472">Membrane</keyword>
<proteinExistence type="inferred from homology"/>
<dbReference type="InterPro" id="IPR050366">
    <property type="entry name" value="BP-dependent_transpt_permease"/>
</dbReference>
<dbReference type="GO" id="GO:0015031">
    <property type="term" value="P:protein transport"/>
    <property type="evidence" value="ECO:0007669"/>
    <property type="project" value="UniProtKB-KW"/>
</dbReference>
<evidence type="ECO:0000313" key="12">
    <source>
        <dbReference type="Proteomes" id="UP000192140"/>
    </source>
</evidence>
<dbReference type="Proteomes" id="UP000192140">
    <property type="component" value="Unassembled WGS sequence"/>
</dbReference>
<evidence type="ECO:0000313" key="11">
    <source>
        <dbReference type="EMBL" id="CVI64217.1"/>
    </source>
</evidence>
<dbReference type="RefSeq" id="WP_080855442.1">
    <property type="nucleotide sequence ID" value="NZ_LT009778.1"/>
</dbReference>
<evidence type="ECO:0000259" key="10">
    <source>
        <dbReference type="PROSITE" id="PS50928"/>
    </source>
</evidence>
<evidence type="ECO:0000256" key="6">
    <source>
        <dbReference type="ARBA" id="ARBA00022927"/>
    </source>
</evidence>
<feature type="transmembrane region" description="Helical" evidence="9">
    <location>
        <begin position="134"/>
        <end position="152"/>
    </location>
</feature>
<keyword evidence="5" id="KW-0571">Peptide transport</keyword>
<dbReference type="PROSITE" id="PS50928">
    <property type="entry name" value="ABC_TM1"/>
    <property type="match status" value="1"/>
</dbReference>
<comment type="caution">
    <text evidence="11">The sequence shown here is derived from an EMBL/GenBank/DDBJ whole genome shotgun (WGS) entry which is preliminary data.</text>
</comment>
<keyword evidence="7 9" id="KW-1133">Transmembrane helix</keyword>
<evidence type="ECO:0000256" key="7">
    <source>
        <dbReference type="ARBA" id="ARBA00022989"/>
    </source>
</evidence>
<feature type="domain" description="ABC transmembrane type-1" evidence="10">
    <location>
        <begin position="92"/>
        <end position="281"/>
    </location>
</feature>
<keyword evidence="6" id="KW-0653">Protein transport</keyword>
<dbReference type="Pfam" id="PF12911">
    <property type="entry name" value="OppC_N"/>
    <property type="match status" value="1"/>
</dbReference>
<dbReference type="Pfam" id="PF00528">
    <property type="entry name" value="BPD_transp_1"/>
    <property type="match status" value="1"/>
</dbReference>
<name>A0A1S7UBF6_9HYPH</name>
<dbReference type="GO" id="GO:0005886">
    <property type="term" value="C:plasma membrane"/>
    <property type="evidence" value="ECO:0007669"/>
    <property type="project" value="UniProtKB-SubCell"/>
</dbReference>
<feature type="transmembrane region" description="Helical" evidence="9">
    <location>
        <begin position="94"/>
        <end position="122"/>
    </location>
</feature>
<feature type="transmembrane region" description="Helical" evidence="9">
    <location>
        <begin position="209"/>
        <end position="238"/>
    </location>
</feature>
<keyword evidence="12" id="KW-1185">Reference proteome</keyword>
<dbReference type="PANTHER" id="PTHR43386">
    <property type="entry name" value="OLIGOPEPTIDE TRANSPORT SYSTEM PERMEASE PROTEIN APPC"/>
    <property type="match status" value="1"/>
</dbReference>
<feature type="transmembrane region" description="Helical" evidence="9">
    <location>
        <begin position="158"/>
        <end position="181"/>
    </location>
</feature>
<keyword evidence="4 9" id="KW-0812">Transmembrane</keyword>
<evidence type="ECO:0000256" key="3">
    <source>
        <dbReference type="ARBA" id="ARBA00022475"/>
    </source>
</evidence>
<sequence length="298" mass="31545">MTDTTSLPQSPDPQSSTTVRPINLRLLVPAFMLGAIVVVACVAPWISPYGPNTQDLSARLLPPFWQSGGSTKHLLGTDDLGRDLLTRIMYGARVSLSIGAIAVICRMVSGVIIGLVAGYFGGPLLTFFMRLGDIQLALPTLVLAIGVIAALGPSTANVILVLAITGWVLYARLVVSQVIVVRRQEYIASAQLLGASHFRIIIKHLLPNILPSVIVFASLDLGLMMLTEGSLSFLGLGVQPPEPSWGGMAAGGRALISTAWWIATLPGAALVITVALVNVLGEQLRDRLDPRLDASRSA</sequence>
<dbReference type="Gene3D" id="1.10.3720.10">
    <property type="entry name" value="MetI-like"/>
    <property type="match status" value="1"/>
</dbReference>
<dbReference type="CDD" id="cd06261">
    <property type="entry name" value="TM_PBP2"/>
    <property type="match status" value="1"/>
</dbReference>
<feature type="transmembrane region" description="Helical" evidence="9">
    <location>
        <begin position="258"/>
        <end position="281"/>
    </location>
</feature>
<reference evidence="11" key="1">
    <citation type="submission" date="2016-01" db="EMBL/GenBank/DDBJ databases">
        <authorList>
            <person name="Regsiter A."/>
            <person name="william w."/>
        </authorList>
    </citation>
    <scope>NUCLEOTIDE SEQUENCE</scope>
    <source>
        <strain evidence="11">NCPPB 1641</strain>
    </source>
</reference>
<evidence type="ECO:0000256" key="1">
    <source>
        <dbReference type="ARBA" id="ARBA00004651"/>
    </source>
</evidence>
<dbReference type="InterPro" id="IPR035906">
    <property type="entry name" value="MetI-like_sf"/>
</dbReference>
<dbReference type="PANTHER" id="PTHR43386:SF1">
    <property type="entry name" value="D,D-DIPEPTIDE TRANSPORT SYSTEM PERMEASE PROTEIN DDPC-RELATED"/>
    <property type="match status" value="1"/>
</dbReference>
<evidence type="ECO:0000256" key="8">
    <source>
        <dbReference type="ARBA" id="ARBA00023136"/>
    </source>
</evidence>
<evidence type="ECO:0000256" key="9">
    <source>
        <dbReference type="RuleBase" id="RU363032"/>
    </source>
</evidence>
<comment type="subcellular location">
    <subcellularLocation>
        <location evidence="1 9">Cell membrane</location>
        <topology evidence="1 9">Multi-pass membrane protein</topology>
    </subcellularLocation>
</comment>
<dbReference type="InterPro" id="IPR000515">
    <property type="entry name" value="MetI-like"/>
</dbReference>
<evidence type="ECO:0000256" key="5">
    <source>
        <dbReference type="ARBA" id="ARBA00022856"/>
    </source>
</evidence>
<dbReference type="EMBL" id="FCNP01000051">
    <property type="protein sequence ID" value="CVI64217.1"/>
    <property type="molecule type" value="Genomic_DNA"/>
</dbReference>
<feature type="transmembrane region" description="Helical" evidence="9">
    <location>
        <begin position="26"/>
        <end position="46"/>
    </location>
</feature>
<keyword evidence="2 9" id="KW-0813">Transport</keyword>
<accession>A0A1S7UBF6</accession>
<dbReference type="GO" id="GO:0015833">
    <property type="term" value="P:peptide transport"/>
    <property type="evidence" value="ECO:0007669"/>
    <property type="project" value="UniProtKB-KW"/>
</dbReference>
<keyword evidence="3" id="KW-1003">Cell membrane</keyword>
<comment type="similarity">
    <text evidence="9">Belongs to the binding-protein-dependent transport system permease family.</text>
</comment>
<gene>
    <name evidence="11" type="primary">dppC</name>
    <name evidence="11" type="ORF">AGR7A_pTi0012</name>
</gene>
<dbReference type="SUPFAM" id="SSF161098">
    <property type="entry name" value="MetI-like"/>
    <property type="match status" value="1"/>
</dbReference>
<evidence type="ECO:0000256" key="4">
    <source>
        <dbReference type="ARBA" id="ARBA00022692"/>
    </source>
</evidence>
<dbReference type="InterPro" id="IPR025966">
    <property type="entry name" value="OppC_N"/>
</dbReference>
<protein>
    <submittedName>
        <fullName evidence="11">Dipeptide transport system permease protein dppC (ABC transporter)</fullName>
    </submittedName>
</protein>
<dbReference type="AlphaFoldDB" id="A0A1S7UBF6"/>
<organism evidence="11 12">
    <name type="scientific">Agrobacterium deltaense NCPPB 1641</name>
    <dbReference type="NCBI Taxonomy" id="1183425"/>
    <lineage>
        <taxon>Bacteria</taxon>
        <taxon>Pseudomonadati</taxon>
        <taxon>Pseudomonadota</taxon>
        <taxon>Alphaproteobacteria</taxon>
        <taxon>Hyphomicrobiales</taxon>
        <taxon>Rhizobiaceae</taxon>
        <taxon>Rhizobium/Agrobacterium group</taxon>
        <taxon>Agrobacterium</taxon>
    </lineage>
</organism>
<evidence type="ECO:0000256" key="2">
    <source>
        <dbReference type="ARBA" id="ARBA00022448"/>
    </source>
</evidence>
<dbReference type="GO" id="GO:0055085">
    <property type="term" value="P:transmembrane transport"/>
    <property type="evidence" value="ECO:0007669"/>
    <property type="project" value="InterPro"/>
</dbReference>